<feature type="region of interest" description="Disordered" evidence="1">
    <location>
        <begin position="95"/>
        <end position="117"/>
    </location>
</feature>
<gene>
    <name evidence="2" type="ORF">Tci_905834</name>
</gene>
<evidence type="ECO:0000313" key="2">
    <source>
        <dbReference type="EMBL" id="GFD33865.1"/>
    </source>
</evidence>
<dbReference type="EMBL" id="BKCJ011440177">
    <property type="protein sequence ID" value="GFD33865.1"/>
    <property type="molecule type" value="Genomic_DNA"/>
</dbReference>
<name>A0A699VEL9_TANCI</name>
<sequence>AGSDPGKQAEGQAGPNPGVIPESLPLITPGVLAGPNPEHSEAEVETKVESIVSVTIQQDTSPIPPMTSPEINITATSDSPTVHATIPISTHATEATTTTVSTTLPIPSPQHPLMTES</sequence>
<organism evidence="2">
    <name type="scientific">Tanacetum cinerariifolium</name>
    <name type="common">Dalmatian daisy</name>
    <name type="synonym">Chrysanthemum cinerariifolium</name>
    <dbReference type="NCBI Taxonomy" id="118510"/>
    <lineage>
        <taxon>Eukaryota</taxon>
        <taxon>Viridiplantae</taxon>
        <taxon>Streptophyta</taxon>
        <taxon>Embryophyta</taxon>
        <taxon>Tracheophyta</taxon>
        <taxon>Spermatophyta</taxon>
        <taxon>Magnoliopsida</taxon>
        <taxon>eudicotyledons</taxon>
        <taxon>Gunneridae</taxon>
        <taxon>Pentapetalae</taxon>
        <taxon>asterids</taxon>
        <taxon>campanulids</taxon>
        <taxon>Asterales</taxon>
        <taxon>Asteraceae</taxon>
        <taxon>Asteroideae</taxon>
        <taxon>Anthemideae</taxon>
        <taxon>Anthemidinae</taxon>
        <taxon>Tanacetum</taxon>
    </lineage>
</organism>
<feature type="non-terminal residue" evidence="2">
    <location>
        <position position="1"/>
    </location>
</feature>
<comment type="caution">
    <text evidence="2">The sequence shown here is derived from an EMBL/GenBank/DDBJ whole genome shotgun (WGS) entry which is preliminary data.</text>
</comment>
<feature type="non-terminal residue" evidence="2">
    <location>
        <position position="117"/>
    </location>
</feature>
<dbReference type="AlphaFoldDB" id="A0A699VEL9"/>
<accession>A0A699VEL9</accession>
<proteinExistence type="predicted"/>
<protein>
    <submittedName>
        <fullName evidence="2">Uncharacterized protein</fullName>
    </submittedName>
</protein>
<reference evidence="2" key="1">
    <citation type="journal article" date="2019" name="Sci. Rep.">
        <title>Draft genome of Tanacetum cinerariifolium, the natural source of mosquito coil.</title>
        <authorList>
            <person name="Yamashiro T."/>
            <person name="Shiraishi A."/>
            <person name="Satake H."/>
            <person name="Nakayama K."/>
        </authorList>
    </citation>
    <scope>NUCLEOTIDE SEQUENCE</scope>
</reference>
<feature type="region of interest" description="Disordered" evidence="1">
    <location>
        <begin position="1"/>
        <end position="24"/>
    </location>
</feature>
<evidence type="ECO:0000256" key="1">
    <source>
        <dbReference type="SAM" id="MobiDB-lite"/>
    </source>
</evidence>